<gene>
    <name evidence="1" type="ordered locus">SYNW2407</name>
</gene>
<dbReference type="RefSeq" id="WP_011129260.1">
    <property type="nucleotide sequence ID" value="NC_005070.1"/>
</dbReference>
<name>Q7U3M4_PARMW</name>
<evidence type="ECO:0000313" key="2">
    <source>
        <dbReference type="Proteomes" id="UP000001422"/>
    </source>
</evidence>
<dbReference type="Proteomes" id="UP000001422">
    <property type="component" value="Chromosome"/>
</dbReference>
<accession>Q7U3M4</accession>
<dbReference type="eggNOG" id="ENOG5030VU6">
    <property type="taxonomic scope" value="Bacteria"/>
</dbReference>
<sequence>MLARPHPALGWLHISPADTRRVMDRLLAEREAALEVDPTFSGMPQSFIDWTWQTWLPSHLHRYEQQVQEHLSYLNFKIAELNGDLEKAAGGILDSRDEAVDLRDRLQRELDAREMAS</sequence>
<organism evidence="1 2">
    <name type="scientific">Parasynechococcus marenigrum (strain WH8102)</name>
    <dbReference type="NCBI Taxonomy" id="84588"/>
    <lineage>
        <taxon>Bacteria</taxon>
        <taxon>Bacillati</taxon>
        <taxon>Cyanobacteriota</taxon>
        <taxon>Cyanophyceae</taxon>
        <taxon>Synechococcales</taxon>
        <taxon>Prochlorococcaceae</taxon>
        <taxon>Parasynechococcus</taxon>
        <taxon>Parasynechococcus marenigrum</taxon>
    </lineage>
</organism>
<proteinExistence type="predicted"/>
<dbReference type="EMBL" id="BX569695">
    <property type="protein sequence ID" value="CAE08922.1"/>
    <property type="molecule type" value="Genomic_DNA"/>
</dbReference>
<reference evidence="1 2" key="1">
    <citation type="journal article" date="2003" name="Nature">
        <title>The genome of a motile marine Synechococcus.</title>
        <authorList>
            <person name="Palenik B."/>
            <person name="Brahamsha B."/>
            <person name="Larimer F."/>
            <person name="Land M."/>
            <person name="Hauser L."/>
            <person name="Chain P."/>
            <person name="Lamerdin J."/>
            <person name="Regala W."/>
            <person name="Allen E.A."/>
            <person name="McCarren J."/>
            <person name="Paulsen I."/>
            <person name="Dufresne A."/>
            <person name="Partensky F."/>
            <person name="Webb E."/>
            <person name="Waterbury J."/>
        </authorList>
    </citation>
    <scope>NUCLEOTIDE SEQUENCE [LARGE SCALE GENOMIC DNA]</scope>
    <source>
        <strain evidence="1 2">WH8102</strain>
    </source>
</reference>
<keyword evidence="2" id="KW-1185">Reference proteome</keyword>
<dbReference type="STRING" id="84588.SYNW2407"/>
<dbReference type="KEGG" id="syw:SYNW2407"/>
<protein>
    <submittedName>
        <fullName evidence="1">Uncharacterized protein</fullName>
    </submittedName>
</protein>
<dbReference type="AlphaFoldDB" id="Q7U3M4"/>
<evidence type="ECO:0000313" key="1">
    <source>
        <dbReference type="EMBL" id="CAE08922.1"/>
    </source>
</evidence>
<dbReference type="HOGENOM" id="CLU_2083709_0_0_3"/>